<evidence type="ECO:0000256" key="4">
    <source>
        <dbReference type="ARBA" id="ARBA00022723"/>
    </source>
</evidence>
<dbReference type="OrthoDB" id="8382078at2"/>
<comment type="pathway">
    <text evidence="2">Cell wall biogenesis; cell wall polysaccharide biosynthesis.</text>
</comment>
<comment type="caution">
    <text evidence="12">The sequence shown here is derived from an EMBL/GenBank/DDBJ whole genome shotgun (WGS) entry which is preliminary data.</text>
</comment>
<evidence type="ECO:0000256" key="3">
    <source>
        <dbReference type="ARBA" id="ARBA00022670"/>
    </source>
</evidence>
<evidence type="ECO:0000313" key="12">
    <source>
        <dbReference type="EMBL" id="EYD78082.1"/>
    </source>
</evidence>
<comment type="cofactor">
    <cofactor evidence="1">
        <name>Zn(2+)</name>
        <dbReference type="ChEBI" id="CHEBI:29105"/>
    </cofactor>
</comment>
<accession>A0A017HUE0</accession>
<dbReference type="Gene3D" id="3.30.1380.10">
    <property type="match status" value="1"/>
</dbReference>
<keyword evidence="7" id="KW-0862">Zinc</keyword>
<keyword evidence="3" id="KW-0645">Protease</keyword>
<evidence type="ECO:0000256" key="10">
    <source>
        <dbReference type="ARBA" id="ARBA00093448"/>
    </source>
</evidence>
<dbReference type="STRING" id="442562.Rumeso_00318"/>
<dbReference type="InterPro" id="IPR009045">
    <property type="entry name" value="Zn_M74/Hedgehog-like"/>
</dbReference>
<keyword evidence="8" id="KW-0482">Metalloprotease</keyword>
<dbReference type="GO" id="GO:0046872">
    <property type="term" value="F:metal ion binding"/>
    <property type="evidence" value="ECO:0007669"/>
    <property type="project" value="UniProtKB-KW"/>
</dbReference>
<evidence type="ECO:0000256" key="2">
    <source>
        <dbReference type="ARBA" id="ARBA00004776"/>
    </source>
</evidence>
<proteinExistence type="inferred from homology"/>
<comment type="similarity">
    <text evidence="10">Belongs to the peptidase M15 family.</text>
</comment>
<evidence type="ECO:0000313" key="13">
    <source>
        <dbReference type="Proteomes" id="UP000019666"/>
    </source>
</evidence>
<keyword evidence="9" id="KW-0961">Cell wall biogenesis/degradation</keyword>
<dbReference type="GO" id="GO:0006508">
    <property type="term" value="P:proteolysis"/>
    <property type="evidence" value="ECO:0007669"/>
    <property type="project" value="UniProtKB-KW"/>
</dbReference>
<keyword evidence="6" id="KW-0378">Hydrolase</keyword>
<dbReference type="GO" id="GO:0071555">
    <property type="term" value="P:cell wall organization"/>
    <property type="evidence" value="ECO:0007669"/>
    <property type="project" value="UniProtKB-KW"/>
</dbReference>
<dbReference type="RefSeq" id="WP_055725579.1">
    <property type="nucleotide sequence ID" value="NZ_KK088619.1"/>
</dbReference>
<dbReference type="PANTHER" id="PTHR37425:SF1">
    <property type="entry name" value="OUTER MEMBRANE PROTEIN"/>
    <property type="match status" value="1"/>
</dbReference>
<dbReference type="SUPFAM" id="SSF55166">
    <property type="entry name" value="Hedgehog/DD-peptidase"/>
    <property type="match status" value="1"/>
</dbReference>
<organism evidence="12 13">
    <name type="scientific">Rubellimicrobium mesophilum DSM 19309</name>
    <dbReference type="NCBI Taxonomy" id="442562"/>
    <lineage>
        <taxon>Bacteria</taxon>
        <taxon>Pseudomonadati</taxon>
        <taxon>Pseudomonadota</taxon>
        <taxon>Alphaproteobacteria</taxon>
        <taxon>Rhodobacterales</taxon>
        <taxon>Roseobacteraceae</taxon>
        <taxon>Rubellimicrobium</taxon>
    </lineage>
</organism>
<evidence type="ECO:0000256" key="7">
    <source>
        <dbReference type="ARBA" id="ARBA00022833"/>
    </source>
</evidence>
<dbReference type="Proteomes" id="UP000019666">
    <property type="component" value="Unassembled WGS sequence"/>
</dbReference>
<evidence type="ECO:0000256" key="8">
    <source>
        <dbReference type="ARBA" id="ARBA00023049"/>
    </source>
</evidence>
<sequence length="207" mass="23093">MTTGTPGDTFLGRRTVLRTLGGGLALPLLSGCGLGRDPLPDPSRPGSRLDSVMRSADSYLDVTNQNTGEHLALRFLDDGNYDRRAIRRLDWLFRDWREDKHPEIDPRIYWGLAALSDAARRDGQSGRITLLSGYRTKRTNNMLRQQGKGAASNSFHTHRRAADIRLDGVPMEQVADYAEWLQIGGVGRYHGSDFTHIDSGPTRTWSA</sequence>
<reference evidence="12 13" key="1">
    <citation type="submission" date="2013-02" db="EMBL/GenBank/DDBJ databases">
        <authorList>
            <person name="Fiebig A."/>
            <person name="Goeker M."/>
            <person name="Klenk H.-P.P."/>
        </authorList>
    </citation>
    <scope>NUCLEOTIDE SEQUENCE [LARGE SCALE GENOMIC DNA]</scope>
    <source>
        <strain evidence="12 13">DSM 19309</strain>
    </source>
</reference>
<evidence type="ECO:0000256" key="11">
    <source>
        <dbReference type="ARBA" id="ARBA00093666"/>
    </source>
</evidence>
<dbReference type="EMBL" id="AOSK01000016">
    <property type="protein sequence ID" value="EYD78082.1"/>
    <property type="molecule type" value="Genomic_DNA"/>
</dbReference>
<evidence type="ECO:0000256" key="5">
    <source>
        <dbReference type="ARBA" id="ARBA00022729"/>
    </source>
</evidence>
<dbReference type="Pfam" id="PF05951">
    <property type="entry name" value="Peptidase_M15_2"/>
    <property type="match status" value="1"/>
</dbReference>
<keyword evidence="13" id="KW-1185">Reference proteome</keyword>
<keyword evidence="5" id="KW-0732">Signal</keyword>
<keyword evidence="4" id="KW-0479">Metal-binding</keyword>
<dbReference type="InterPro" id="IPR010275">
    <property type="entry name" value="MepK"/>
</dbReference>
<name>A0A017HUE0_9RHOB</name>
<evidence type="ECO:0000256" key="1">
    <source>
        <dbReference type="ARBA" id="ARBA00001947"/>
    </source>
</evidence>
<dbReference type="PANTHER" id="PTHR37425">
    <property type="match status" value="1"/>
</dbReference>
<evidence type="ECO:0000256" key="6">
    <source>
        <dbReference type="ARBA" id="ARBA00022801"/>
    </source>
</evidence>
<evidence type="ECO:0000256" key="9">
    <source>
        <dbReference type="ARBA" id="ARBA00023316"/>
    </source>
</evidence>
<protein>
    <recommendedName>
        <fullName evidence="11">Murein endopeptidase K</fullName>
    </recommendedName>
</protein>
<dbReference type="GO" id="GO:0008237">
    <property type="term" value="F:metallopeptidase activity"/>
    <property type="evidence" value="ECO:0007669"/>
    <property type="project" value="UniProtKB-KW"/>
</dbReference>
<dbReference type="HOGENOM" id="CLU_080400_1_2_5"/>
<gene>
    <name evidence="12" type="ORF">Rumeso_00318</name>
</gene>
<dbReference type="AlphaFoldDB" id="A0A017HUE0"/>